<dbReference type="GO" id="GO:0002376">
    <property type="term" value="P:immune system process"/>
    <property type="evidence" value="ECO:0007669"/>
    <property type="project" value="UniProtKB-KW"/>
</dbReference>
<evidence type="ECO:0000256" key="1">
    <source>
        <dbReference type="ARBA" id="ARBA00004236"/>
    </source>
</evidence>
<keyword evidence="5" id="KW-0472">Membrane</keyword>
<dbReference type="SUPFAM" id="SSF48726">
    <property type="entry name" value="Immunoglobulin"/>
    <property type="match status" value="1"/>
</dbReference>
<dbReference type="PANTHER" id="PTHR19433:SF111">
    <property type="entry name" value="T CELL RECEPTOR ALPHA VARIABLE 4"/>
    <property type="match status" value="1"/>
</dbReference>
<protein>
    <recommendedName>
        <fullName evidence="9">Ig-like domain-containing protein</fullName>
    </recommendedName>
</protein>
<keyword evidence="4" id="KW-0391">Immunity</keyword>
<evidence type="ECO:0000256" key="2">
    <source>
        <dbReference type="ARBA" id="ARBA00022475"/>
    </source>
</evidence>
<keyword evidence="7" id="KW-0325">Glycoprotein</keyword>
<organism evidence="10">
    <name type="scientific">Pundamilia nyererei</name>
    <dbReference type="NCBI Taxonomy" id="303518"/>
    <lineage>
        <taxon>Eukaryota</taxon>
        <taxon>Metazoa</taxon>
        <taxon>Chordata</taxon>
        <taxon>Craniata</taxon>
        <taxon>Vertebrata</taxon>
        <taxon>Euteleostomi</taxon>
        <taxon>Actinopterygii</taxon>
        <taxon>Neopterygii</taxon>
        <taxon>Teleostei</taxon>
        <taxon>Neoteleostei</taxon>
        <taxon>Acanthomorphata</taxon>
        <taxon>Ovalentaria</taxon>
        <taxon>Cichlomorphae</taxon>
        <taxon>Cichliformes</taxon>
        <taxon>Cichlidae</taxon>
        <taxon>African cichlids</taxon>
        <taxon>Pseudocrenilabrinae</taxon>
        <taxon>Haplochromini</taxon>
        <taxon>Pundamilia</taxon>
    </lineage>
</organism>
<evidence type="ECO:0000256" key="5">
    <source>
        <dbReference type="ARBA" id="ARBA00023136"/>
    </source>
</evidence>
<name>A0A3B4FZM2_9CICH</name>
<accession>A0A3B4FZM2</accession>
<dbReference type="GO" id="GO:0005886">
    <property type="term" value="C:plasma membrane"/>
    <property type="evidence" value="ECO:0007669"/>
    <property type="project" value="UniProtKB-SubCell"/>
</dbReference>
<dbReference type="InterPro" id="IPR052051">
    <property type="entry name" value="TCR_complex_component"/>
</dbReference>
<keyword evidence="6" id="KW-1015">Disulfide bond</keyword>
<evidence type="ECO:0000256" key="7">
    <source>
        <dbReference type="ARBA" id="ARBA00023180"/>
    </source>
</evidence>
<keyword evidence="3" id="KW-0732">Signal</keyword>
<dbReference type="GeneTree" id="ENSGT00940000170413"/>
<dbReference type="Ensembl" id="ENSPNYT00000016484.1">
    <property type="protein sequence ID" value="ENSPNYP00000016080.1"/>
    <property type="gene ID" value="ENSPNYG00000012182.1"/>
</dbReference>
<keyword evidence="2" id="KW-1003">Cell membrane</keyword>
<evidence type="ECO:0000259" key="9">
    <source>
        <dbReference type="PROSITE" id="PS50835"/>
    </source>
</evidence>
<dbReference type="InterPro" id="IPR036179">
    <property type="entry name" value="Ig-like_dom_sf"/>
</dbReference>
<dbReference type="PANTHER" id="PTHR19433">
    <property type="entry name" value="T-CELL RECEPTOR ALPHA CHAIN V REGION-RELATED"/>
    <property type="match status" value="1"/>
</dbReference>
<dbReference type="STRING" id="303518.ENSPNYP00000016080"/>
<evidence type="ECO:0000256" key="8">
    <source>
        <dbReference type="SAM" id="MobiDB-lite"/>
    </source>
</evidence>
<dbReference type="GO" id="GO:0009617">
    <property type="term" value="P:response to bacterium"/>
    <property type="evidence" value="ECO:0007669"/>
    <property type="project" value="TreeGrafter"/>
</dbReference>
<dbReference type="Pfam" id="PF07686">
    <property type="entry name" value="V-set"/>
    <property type="match status" value="1"/>
</dbReference>
<dbReference type="Gene3D" id="2.60.40.10">
    <property type="entry name" value="Immunoglobulins"/>
    <property type="match status" value="1"/>
</dbReference>
<feature type="domain" description="Ig-like" evidence="9">
    <location>
        <begin position="25"/>
        <end position="112"/>
    </location>
</feature>
<dbReference type="PROSITE" id="PS50835">
    <property type="entry name" value="IG_LIKE"/>
    <property type="match status" value="1"/>
</dbReference>
<dbReference type="InterPro" id="IPR003599">
    <property type="entry name" value="Ig_sub"/>
</dbReference>
<dbReference type="CDD" id="cd00099">
    <property type="entry name" value="IgV"/>
    <property type="match status" value="1"/>
</dbReference>
<dbReference type="InterPro" id="IPR007110">
    <property type="entry name" value="Ig-like_dom"/>
</dbReference>
<sequence length="178" mass="20184">MIILWITLFLIHQGYFIFLLSLNSDTVVPVKTVQLGEPATITCAIPKELSSRGVHWYKQSFGGTLKLIVTVFKSTEPTFGPEFTSLKFDIGDDFASLTILKADQDDEGIYHCANTERIGVKWSGTYLLVKGNKLTCFYKTEEADDELNYTALNFSERKTRGKRKREGAEHSVYSQVKR</sequence>
<dbReference type="InterPro" id="IPR013106">
    <property type="entry name" value="Ig_V-set"/>
</dbReference>
<evidence type="ECO:0000256" key="3">
    <source>
        <dbReference type="ARBA" id="ARBA00022729"/>
    </source>
</evidence>
<feature type="region of interest" description="Disordered" evidence="8">
    <location>
        <begin position="158"/>
        <end position="178"/>
    </location>
</feature>
<evidence type="ECO:0000313" key="10">
    <source>
        <dbReference type="Ensembl" id="ENSPNYP00000016080.1"/>
    </source>
</evidence>
<evidence type="ECO:0000256" key="4">
    <source>
        <dbReference type="ARBA" id="ARBA00022859"/>
    </source>
</evidence>
<dbReference type="SMART" id="SM00409">
    <property type="entry name" value="IG"/>
    <property type="match status" value="1"/>
</dbReference>
<proteinExistence type="predicted"/>
<evidence type="ECO:0000256" key="6">
    <source>
        <dbReference type="ARBA" id="ARBA00023157"/>
    </source>
</evidence>
<dbReference type="AlphaFoldDB" id="A0A3B4FZM2"/>
<comment type="subcellular location">
    <subcellularLocation>
        <location evidence="1">Cell membrane</location>
    </subcellularLocation>
</comment>
<dbReference type="InterPro" id="IPR013783">
    <property type="entry name" value="Ig-like_fold"/>
</dbReference>
<reference evidence="10" key="1">
    <citation type="submission" date="2023-09" db="UniProtKB">
        <authorList>
            <consortium name="Ensembl"/>
        </authorList>
    </citation>
    <scope>IDENTIFICATION</scope>
</reference>